<evidence type="ECO:0008006" key="4">
    <source>
        <dbReference type="Google" id="ProtNLM"/>
    </source>
</evidence>
<feature type="signal peptide" evidence="1">
    <location>
        <begin position="1"/>
        <end position="21"/>
    </location>
</feature>
<keyword evidence="1" id="KW-0732">Signal</keyword>
<name>A0A2T0WAR4_9BACT</name>
<protein>
    <recommendedName>
        <fullName evidence="4">Lipoprotein</fullName>
    </recommendedName>
</protein>
<feature type="chain" id="PRO_5015629491" description="Lipoprotein" evidence="1">
    <location>
        <begin position="22"/>
        <end position="168"/>
    </location>
</feature>
<evidence type="ECO:0000256" key="1">
    <source>
        <dbReference type="SAM" id="SignalP"/>
    </source>
</evidence>
<evidence type="ECO:0000313" key="2">
    <source>
        <dbReference type="EMBL" id="PRY83789.1"/>
    </source>
</evidence>
<dbReference type="PROSITE" id="PS51257">
    <property type="entry name" value="PROKAR_LIPOPROTEIN"/>
    <property type="match status" value="1"/>
</dbReference>
<sequence>MRKIPLLLLCSLIFMSLISCDKEDEEVPCSNESFIPFSAILVDEENNNMLEDEDFDVQNLRLVYLNESQDESNLDFKIYKTNEGNSYMFSSAMTQKSLSGENEFFIKLGQETIYELTYKVDMSNDTGCRVYSHEAFDKNGNELEKSATGIPKAYILKINAMADPSMDK</sequence>
<gene>
    <name evidence="2" type="ORF">CLW00_1256</name>
</gene>
<dbReference type="EMBL" id="PVTR01000025">
    <property type="protein sequence ID" value="PRY83789.1"/>
    <property type="molecule type" value="Genomic_DNA"/>
</dbReference>
<proteinExistence type="predicted"/>
<dbReference type="RefSeq" id="WP_106135650.1">
    <property type="nucleotide sequence ID" value="NZ_PVTR01000025.1"/>
</dbReference>
<reference evidence="2 3" key="1">
    <citation type="submission" date="2018-03" db="EMBL/GenBank/DDBJ databases">
        <title>Genomic Encyclopedia of Archaeal and Bacterial Type Strains, Phase II (KMG-II): from individual species to whole genera.</title>
        <authorList>
            <person name="Goeker M."/>
        </authorList>
    </citation>
    <scope>NUCLEOTIDE SEQUENCE [LARGE SCALE GENOMIC DNA]</scope>
    <source>
        <strain evidence="2 3">DSM 27929</strain>
    </source>
</reference>
<organism evidence="2 3">
    <name type="scientific">Mongoliibacter ruber</name>
    <dbReference type="NCBI Taxonomy" id="1750599"/>
    <lineage>
        <taxon>Bacteria</taxon>
        <taxon>Pseudomonadati</taxon>
        <taxon>Bacteroidota</taxon>
        <taxon>Cytophagia</taxon>
        <taxon>Cytophagales</taxon>
        <taxon>Cyclobacteriaceae</taxon>
        <taxon>Mongoliibacter</taxon>
    </lineage>
</organism>
<accession>A0A2T0WAR4</accession>
<keyword evidence="3" id="KW-1185">Reference proteome</keyword>
<comment type="caution">
    <text evidence="2">The sequence shown here is derived from an EMBL/GenBank/DDBJ whole genome shotgun (WGS) entry which is preliminary data.</text>
</comment>
<evidence type="ECO:0000313" key="3">
    <source>
        <dbReference type="Proteomes" id="UP000238157"/>
    </source>
</evidence>
<dbReference type="AlphaFoldDB" id="A0A2T0WAR4"/>
<dbReference type="Proteomes" id="UP000238157">
    <property type="component" value="Unassembled WGS sequence"/>
</dbReference>